<proteinExistence type="predicted"/>
<evidence type="ECO:0000313" key="3">
    <source>
        <dbReference type="Proteomes" id="UP000250744"/>
    </source>
</evidence>
<dbReference type="InterPro" id="IPR000073">
    <property type="entry name" value="AB_hydrolase_1"/>
</dbReference>
<dbReference type="PANTHER" id="PTHR43194:SF5">
    <property type="entry name" value="PIMELOYL-[ACYL-CARRIER PROTEIN] METHYL ESTER ESTERASE"/>
    <property type="match status" value="1"/>
</dbReference>
<accession>A0A364NL53</accession>
<dbReference type="Proteomes" id="UP000250744">
    <property type="component" value="Unassembled WGS sequence"/>
</dbReference>
<protein>
    <recommendedName>
        <fullName evidence="1">AB hydrolase-1 domain-containing protein</fullName>
    </recommendedName>
</protein>
<keyword evidence="3" id="KW-1185">Reference proteome</keyword>
<organism evidence="2 3">
    <name type="scientific">Nitrincola tibetensis</name>
    <dbReference type="NCBI Taxonomy" id="2219697"/>
    <lineage>
        <taxon>Bacteria</taxon>
        <taxon>Pseudomonadati</taxon>
        <taxon>Pseudomonadota</taxon>
        <taxon>Gammaproteobacteria</taxon>
        <taxon>Oceanospirillales</taxon>
        <taxon>Oceanospirillaceae</taxon>
        <taxon>Nitrincola</taxon>
    </lineage>
</organism>
<dbReference type="SUPFAM" id="SSF53474">
    <property type="entry name" value="alpha/beta-Hydrolases"/>
    <property type="match status" value="1"/>
</dbReference>
<dbReference type="RefSeq" id="WP_112159313.1">
    <property type="nucleotide sequence ID" value="NZ_QKRX01000007.1"/>
</dbReference>
<dbReference type="PANTHER" id="PTHR43194">
    <property type="entry name" value="HYDROLASE ALPHA/BETA FOLD FAMILY"/>
    <property type="match status" value="1"/>
</dbReference>
<sequence>MSAKQAESAPLDLVVLSGWGSESSIFDAFLSGWSSRFRITKIDYQSVPLPIGNECIEDLKSHLICALLEQVPRKSILLGWSLGGLVASWIANRLDAKAFIALAWNPCFVQKAGWHHAMSPEVFDDFASAFNANVRQMQMRFIALQSQGSAHASMERKALLANRKDYSDVLVLDQALQFLRLLGCDARMELAQLSCPSLLLFGENDELVPREVISDIKNLNPLASVRCIPDAAHLPFISQAEEVNRCLHAFLAQQNILIEEDV</sequence>
<evidence type="ECO:0000259" key="1">
    <source>
        <dbReference type="Pfam" id="PF12697"/>
    </source>
</evidence>
<gene>
    <name evidence="2" type="ORF">DN062_10645</name>
</gene>
<dbReference type="InterPro" id="IPR050228">
    <property type="entry name" value="Carboxylesterase_BioH"/>
</dbReference>
<dbReference type="AlphaFoldDB" id="A0A364NL53"/>
<dbReference type="InterPro" id="IPR029058">
    <property type="entry name" value="AB_hydrolase_fold"/>
</dbReference>
<dbReference type="OrthoDB" id="9780744at2"/>
<dbReference type="Pfam" id="PF12697">
    <property type="entry name" value="Abhydrolase_6"/>
    <property type="match status" value="1"/>
</dbReference>
<name>A0A364NL53_9GAMM</name>
<comment type="caution">
    <text evidence="2">The sequence shown here is derived from an EMBL/GenBank/DDBJ whole genome shotgun (WGS) entry which is preliminary data.</text>
</comment>
<dbReference type="EMBL" id="QKRX01000007">
    <property type="protein sequence ID" value="RAU17823.1"/>
    <property type="molecule type" value="Genomic_DNA"/>
</dbReference>
<reference evidence="2 3" key="1">
    <citation type="submission" date="2018-06" db="EMBL/GenBank/DDBJ databases">
        <title>Nitrincola tibetense sp. nov., isolated from Lake XuguoCo on Tibetan Plateau.</title>
        <authorList>
            <person name="Xing P."/>
        </authorList>
    </citation>
    <scope>NUCLEOTIDE SEQUENCE [LARGE SCALE GENOMIC DNA]</scope>
    <source>
        <strain evidence="3">xg18</strain>
    </source>
</reference>
<feature type="domain" description="AB hydrolase-1" evidence="1">
    <location>
        <begin position="13"/>
        <end position="244"/>
    </location>
</feature>
<evidence type="ECO:0000313" key="2">
    <source>
        <dbReference type="EMBL" id="RAU17823.1"/>
    </source>
</evidence>
<dbReference type="Gene3D" id="3.40.50.1820">
    <property type="entry name" value="alpha/beta hydrolase"/>
    <property type="match status" value="1"/>
</dbReference>